<accession>A0A915E9X1</accession>
<evidence type="ECO:0000313" key="2">
    <source>
        <dbReference type="WBParaSite" id="jg4092"/>
    </source>
</evidence>
<name>A0A915E9X1_9BILA</name>
<proteinExistence type="predicted"/>
<dbReference type="AlphaFoldDB" id="A0A915E9X1"/>
<dbReference type="SUPFAM" id="SSF52833">
    <property type="entry name" value="Thioredoxin-like"/>
    <property type="match status" value="1"/>
</dbReference>
<dbReference type="Proteomes" id="UP000887574">
    <property type="component" value="Unplaced"/>
</dbReference>
<organism evidence="1 2">
    <name type="scientific">Ditylenchus dipsaci</name>
    <dbReference type="NCBI Taxonomy" id="166011"/>
    <lineage>
        <taxon>Eukaryota</taxon>
        <taxon>Metazoa</taxon>
        <taxon>Ecdysozoa</taxon>
        <taxon>Nematoda</taxon>
        <taxon>Chromadorea</taxon>
        <taxon>Rhabditida</taxon>
        <taxon>Tylenchina</taxon>
        <taxon>Tylenchomorpha</taxon>
        <taxon>Sphaerularioidea</taxon>
        <taxon>Anguinidae</taxon>
        <taxon>Anguininae</taxon>
        <taxon>Ditylenchus</taxon>
    </lineage>
</organism>
<dbReference type="InterPro" id="IPR036249">
    <property type="entry name" value="Thioredoxin-like_sf"/>
</dbReference>
<keyword evidence="1" id="KW-1185">Reference proteome</keyword>
<dbReference type="WBParaSite" id="jg4092">
    <property type="protein sequence ID" value="jg4092"/>
    <property type="gene ID" value="jg4092"/>
</dbReference>
<protein>
    <submittedName>
        <fullName evidence="2">Uncharacterized protein</fullName>
    </submittedName>
</protein>
<reference evidence="2" key="1">
    <citation type="submission" date="2022-11" db="UniProtKB">
        <authorList>
            <consortium name="WormBaseParasite"/>
        </authorList>
    </citation>
    <scope>IDENTIFICATION</scope>
</reference>
<evidence type="ECO:0000313" key="1">
    <source>
        <dbReference type="Proteomes" id="UP000887574"/>
    </source>
</evidence>
<dbReference type="Gene3D" id="1.20.1050.130">
    <property type="match status" value="1"/>
</dbReference>
<sequence length="100" mass="11878">MRRVTLVLLVRRGVARELGLAEWASESTPSPPEPIRLLLHYAGQKFEDVRIPRLGDEWRELKKKFLKILPWGKDAVEKARVDELHDWNRDIFWQLVILYC</sequence>